<keyword evidence="3" id="KW-1185">Reference proteome</keyword>
<sequence>MAARGITLYHSPASRAFTAYWMLEELGVPFRVETVDIRKGEQKAPEYLKLNPAGKVPTLVDGEAVIAENPAICIYLADRYGYGTLAPKIEDPRRGAYLKWIVYSTSVVEPVRALHSAGVRLPPPKRGEFGSGFGEFDDMLRVLRETLSNRRYLLGGEFSAADVMLGSVISMSLYDKELPEDPVLVDYNARLTCREAYQRAADATWPKWLFEAG</sequence>
<evidence type="ECO:0000259" key="1">
    <source>
        <dbReference type="PROSITE" id="PS50404"/>
    </source>
</evidence>
<dbReference type="InterPro" id="IPR036282">
    <property type="entry name" value="Glutathione-S-Trfase_C_sf"/>
</dbReference>
<dbReference type="EMBL" id="JBHUEY010000001">
    <property type="protein sequence ID" value="MFD1784433.1"/>
    <property type="molecule type" value="Genomic_DNA"/>
</dbReference>
<proteinExistence type="predicted"/>
<evidence type="ECO:0000313" key="2">
    <source>
        <dbReference type="EMBL" id="MFD1784433.1"/>
    </source>
</evidence>
<dbReference type="SFLD" id="SFLDG01150">
    <property type="entry name" value="Main.1:_Beta-like"/>
    <property type="match status" value="1"/>
</dbReference>
<dbReference type="Gene3D" id="1.20.1050.10">
    <property type="match status" value="1"/>
</dbReference>
<dbReference type="SUPFAM" id="SSF47616">
    <property type="entry name" value="GST C-terminal domain-like"/>
    <property type="match status" value="1"/>
</dbReference>
<reference evidence="3" key="1">
    <citation type="journal article" date="2019" name="Int. J. Syst. Evol. Microbiol.">
        <title>The Global Catalogue of Microorganisms (GCM) 10K type strain sequencing project: providing services to taxonomists for standard genome sequencing and annotation.</title>
        <authorList>
            <consortium name="The Broad Institute Genomics Platform"/>
            <consortium name="The Broad Institute Genome Sequencing Center for Infectious Disease"/>
            <person name="Wu L."/>
            <person name="Ma J."/>
        </authorList>
    </citation>
    <scope>NUCLEOTIDE SEQUENCE [LARGE SCALE GENOMIC DNA]</scope>
    <source>
        <strain evidence="3">DFY28</strain>
    </source>
</reference>
<dbReference type="SUPFAM" id="SSF52833">
    <property type="entry name" value="Thioredoxin-like"/>
    <property type="match status" value="1"/>
</dbReference>
<dbReference type="RefSeq" id="WP_377283621.1">
    <property type="nucleotide sequence ID" value="NZ_JBHRSI010000009.1"/>
</dbReference>
<dbReference type="SFLD" id="SFLDG00358">
    <property type="entry name" value="Main_(cytGST)"/>
    <property type="match status" value="1"/>
</dbReference>
<dbReference type="Proteomes" id="UP001597237">
    <property type="component" value="Unassembled WGS sequence"/>
</dbReference>
<gene>
    <name evidence="2" type="ORF">ACFSC0_13585</name>
</gene>
<dbReference type="CDD" id="cd03207">
    <property type="entry name" value="GST_C_8"/>
    <property type="match status" value="1"/>
</dbReference>
<accession>A0ABW4N3X0</accession>
<dbReference type="InterPro" id="IPR036249">
    <property type="entry name" value="Thioredoxin-like_sf"/>
</dbReference>
<comment type="caution">
    <text evidence="2">The sequence shown here is derived from an EMBL/GenBank/DDBJ whole genome shotgun (WGS) entry which is preliminary data.</text>
</comment>
<protein>
    <submittedName>
        <fullName evidence="2">Glutathione S-transferase family protein</fullName>
    </submittedName>
</protein>
<dbReference type="InterPro" id="IPR040079">
    <property type="entry name" value="Glutathione_S-Trfase"/>
</dbReference>
<dbReference type="PANTHER" id="PTHR44051">
    <property type="entry name" value="GLUTATHIONE S-TRANSFERASE-RELATED"/>
    <property type="match status" value="1"/>
</dbReference>
<name>A0ABW4N3X0_9CAUL</name>
<dbReference type="SFLD" id="SFLDS00019">
    <property type="entry name" value="Glutathione_Transferase_(cytos"/>
    <property type="match status" value="1"/>
</dbReference>
<evidence type="ECO:0000313" key="3">
    <source>
        <dbReference type="Proteomes" id="UP001597237"/>
    </source>
</evidence>
<dbReference type="Gene3D" id="3.40.30.10">
    <property type="entry name" value="Glutaredoxin"/>
    <property type="match status" value="1"/>
</dbReference>
<dbReference type="CDD" id="cd03046">
    <property type="entry name" value="GST_N_GTT1_like"/>
    <property type="match status" value="1"/>
</dbReference>
<dbReference type="PANTHER" id="PTHR44051:SF21">
    <property type="entry name" value="GLUTATHIONE S-TRANSFERASE FAMILY PROTEIN"/>
    <property type="match status" value="1"/>
</dbReference>
<dbReference type="PROSITE" id="PS50404">
    <property type="entry name" value="GST_NTER"/>
    <property type="match status" value="1"/>
</dbReference>
<dbReference type="Pfam" id="PF02798">
    <property type="entry name" value="GST_N"/>
    <property type="match status" value="1"/>
</dbReference>
<dbReference type="InterPro" id="IPR004045">
    <property type="entry name" value="Glutathione_S-Trfase_N"/>
</dbReference>
<feature type="domain" description="GST N-terminal" evidence="1">
    <location>
        <begin position="3"/>
        <end position="84"/>
    </location>
</feature>
<organism evidence="2 3">
    <name type="scientific">Phenylobacterium terrae</name>
    <dbReference type="NCBI Taxonomy" id="2665495"/>
    <lineage>
        <taxon>Bacteria</taxon>
        <taxon>Pseudomonadati</taxon>
        <taxon>Pseudomonadota</taxon>
        <taxon>Alphaproteobacteria</taxon>
        <taxon>Caulobacterales</taxon>
        <taxon>Caulobacteraceae</taxon>
        <taxon>Phenylobacterium</taxon>
    </lineage>
</organism>